<sequence length="74" mass="8766">MRTLQKFYGIVMLRIMVDTLTEIEQPLKCSKVVFIGPLSLKMLMTLSRDVTNVMRDAHFIHFLFKEVKSKQKYK</sequence>
<evidence type="ECO:0000313" key="1">
    <source>
        <dbReference type="EMBL" id="MED6210996.1"/>
    </source>
</evidence>
<proteinExistence type="predicted"/>
<protein>
    <submittedName>
        <fullName evidence="1">Uncharacterized protein</fullName>
    </submittedName>
</protein>
<gene>
    <name evidence="1" type="ORF">PIB30_069415</name>
</gene>
<feature type="non-terminal residue" evidence="1">
    <location>
        <position position="74"/>
    </location>
</feature>
<accession>A0ABU6YM26</accession>
<reference evidence="1 2" key="1">
    <citation type="journal article" date="2023" name="Plants (Basel)">
        <title>Bridging the Gap: Combining Genomics and Transcriptomics Approaches to Understand Stylosanthes scabra, an Orphan Legume from the Brazilian Caatinga.</title>
        <authorList>
            <person name="Ferreira-Neto J.R.C."/>
            <person name="da Silva M.D."/>
            <person name="Binneck E."/>
            <person name="de Melo N.F."/>
            <person name="da Silva R.H."/>
            <person name="de Melo A.L.T.M."/>
            <person name="Pandolfi V."/>
            <person name="Bustamante F.O."/>
            <person name="Brasileiro-Vidal A.C."/>
            <person name="Benko-Iseppon A.M."/>
        </authorList>
    </citation>
    <scope>NUCLEOTIDE SEQUENCE [LARGE SCALE GENOMIC DNA]</scope>
    <source>
        <tissue evidence="1">Leaves</tissue>
    </source>
</reference>
<keyword evidence="2" id="KW-1185">Reference proteome</keyword>
<comment type="caution">
    <text evidence="1">The sequence shown here is derived from an EMBL/GenBank/DDBJ whole genome shotgun (WGS) entry which is preliminary data.</text>
</comment>
<dbReference type="EMBL" id="JASCZI010242417">
    <property type="protein sequence ID" value="MED6210996.1"/>
    <property type="molecule type" value="Genomic_DNA"/>
</dbReference>
<evidence type="ECO:0000313" key="2">
    <source>
        <dbReference type="Proteomes" id="UP001341840"/>
    </source>
</evidence>
<dbReference type="Proteomes" id="UP001341840">
    <property type="component" value="Unassembled WGS sequence"/>
</dbReference>
<organism evidence="1 2">
    <name type="scientific">Stylosanthes scabra</name>
    <dbReference type="NCBI Taxonomy" id="79078"/>
    <lineage>
        <taxon>Eukaryota</taxon>
        <taxon>Viridiplantae</taxon>
        <taxon>Streptophyta</taxon>
        <taxon>Embryophyta</taxon>
        <taxon>Tracheophyta</taxon>
        <taxon>Spermatophyta</taxon>
        <taxon>Magnoliopsida</taxon>
        <taxon>eudicotyledons</taxon>
        <taxon>Gunneridae</taxon>
        <taxon>Pentapetalae</taxon>
        <taxon>rosids</taxon>
        <taxon>fabids</taxon>
        <taxon>Fabales</taxon>
        <taxon>Fabaceae</taxon>
        <taxon>Papilionoideae</taxon>
        <taxon>50 kb inversion clade</taxon>
        <taxon>dalbergioids sensu lato</taxon>
        <taxon>Dalbergieae</taxon>
        <taxon>Pterocarpus clade</taxon>
        <taxon>Stylosanthes</taxon>
    </lineage>
</organism>
<name>A0ABU6YM26_9FABA</name>